<evidence type="ECO:0000259" key="8">
    <source>
        <dbReference type="PROSITE" id="PS51192"/>
    </source>
</evidence>
<feature type="domain" description="Helicase C-terminal" evidence="9">
    <location>
        <begin position="758"/>
        <end position="918"/>
    </location>
</feature>
<keyword evidence="2" id="KW-0238">DNA-binding</keyword>
<dbReference type="SMART" id="SM00490">
    <property type="entry name" value="HELICc"/>
    <property type="match status" value="1"/>
</dbReference>
<comment type="catalytic activity">
    <reaction evidence="5">
        <text>Couples ATP hydrolysis with the unwinding of duplex DNA by translocating in the 3'-5' direction.</text>
        <dbReference type="EC" id="5.6.2.4"/>
    </reaction>
</comment>
<comment type="caution">
    <text evidence="10">The sequence shown here is derived from an EMBL/GenBank/DDBJ whole genome shotgun (WGS) entry which is preliminary data.</text>
</comment>
<keyword evidence="7" id="KW-0175">Coiled coil</keyword>
<evidence type="ECO:0000256" key="6">
    <source>
        <dbReference type="ARBA" id="ARBA00034808"/>
    </source>
</evidence>
<dbReference type="PANTHER" id="PTHR13710">
    <property type="entry name" value="DNA HELICASE RECQ FAMILY MEMBER"/>
    <property type="match status" value="1"/>
</dbReference>
<reference evidence="10 11" key="1">
    <citation type="submission" date="2021-06" db="EMBL/GenBank/DDBJ databases">
        <authorList>
            <person name="Kallberg Y."/>
            <person name="Tangrot J."/>
            <person name="Rosling A."/>
        </authorList>
    </citation>
    <scope>NUCLEOTIDE SEQUENCE [LARGE SCALE GENOMIC DNA]</scope>
    <source>
        <strain evidence="10 11">120-4 pot B 10/14</strain>
    </source>
</reference>
<keyword evidence="4" id="KW-0539">Nucleus</keyword>
<dbReference type="Proteomes" id="UP000789901">
    <property type="component" value="Unassembled WGS sequence"/>
</dbReference>
<dbReference type="InterPro" id="IPR027417">
    <property type="entry name" value="P-loop_NTPase"/>
</dbReference>
<keyword evidence="11" id="KW-1185">Reference proteome</keyword>
<evidence type="ECO:0000256" key="2">
    <source>
        <dbReference type="ARBA" id="ARBA00023125"/>
    </source>
</evidence>
<dbReference type="PROSITE" id="PS51194">
    <property type="entry name" value="HELICASE_CTER"/>
    <property type="match status" value="1"/>
</dbReference>
<evidence type="ECO:0000256" key="5">
    <source>
        <dbReference type="ARBA" id="ARBA00034617"/>
    </source>
</evidence>
<keyword evidence="3" id="KW-0413">Isomerase</keyword>
<dbReference type="PROSITE" id="PS51192">
    <property type="entry name" value="HELICASE_ATP_BIND_1"/>
    <property type="match status" value="1"/>
</dbReference>
<sequence>GLLFEKYDKALLLEDTQTLILEYKKSQTKIYGLNRKISNLQKHIEELENKLDEKMTILNEISTEKYLSLVLTQPCPKCNNNSLINKSWNIIPIEFQVKSTIECIKCASISEYTNESKEILLTNVIAAIELAGGISRNAIQSSLAIIGITNQTSNKTYYKYQKMYFALLIASANLSIKEALQKCIKHTLSQGKKSLSVGFDCSWSHIRNANQTSEKLIYQEIPFARLVKDKRVVKTIHQDNFDKSSRQMEYTILIGILNQISPSLKEADLHLDICINGNLDSNKTLANIPIVSNIYTNLKHLICNIRNSLQNHIMRWFCGCIYSAALRHAAHDSHALTEEETYVYWTKDNPEIILQEPTLCHSSNNQINEFRKLFETTYCVSRAFNRVKLVYMDKKIDYWQSFAARHAMAILHYNEEYTYLLSELREIYCEKPFELADLHNINAIESARSAKQRWNLEKIQQHNKTRAEKYTNEHKELAVFYKKKALDQLHVNEFYSSFGPLIVDFDVTIRCICCKVFSKHSKGLCSLCYTYHQFGWSKRLINKEISLQKEINKPISLEEHIKIIAKEIFKFTELRPGQIDAIKYYVKNKKDTLVIMKTSRGKSFCYATASILFDGLIVNHFIKLEILCARLVTSSQGTIEYKSKVMEEIALGFTRLLYVTPEKLLLNSSLKKLYSHLHEKGELQFEWGKLGKLKEYFPKVQIMALTATLSQDNVYALRNNLNISEDDFEIAKGSDLLCKELCFSVQSQKENNLAWTSDVIILIKSIEVGCAIIYCSRIKDCKDVYEALNLKIEEIQLDIYHRQLQEDYKANVMKKWNQGKTYLMIATLVFGMGIDIPDVRLVLHYNCPMNMRQAGRDQKNSNCVILYAEKDIRTNYTIITGDRESNENNDKNTFDRELYLAKAQHELFEIRYYCLILYECRFQLVSRYPAWPNDSIPPECKLYNNCIRHEKDNVAFFNTQLDILELLQIITLLCENNTKQIIPLDVVEVFGCSKGARLQGRGLNLLDLLDCKKPKLLNTRALAELALANLVCRGFVKQRIWLERKTNKNYLMSSVMIEGVVKNADSQ</sequence>
<dbReference type="EC" id="5.6.2.4" evidence="6"/>
<evidence type="ECO:0000256" key="1">
    <source>
        <dbReference type="ARBA" id="ARBA00005446"/>
    </source>
</evidence>
<evidence type="ECO:0000256" key="7">
    <source>
        <dbReference type="SAM" id="Coils"/>
    </source>
</evidence>
<evidence type="ECO:0000313" key="10">
    <source>
        <dbReference type="EMBL" id="CAG8806788.1"/>
    </source>
</evidence>
<evidence type="ECO:0000313" key="11">
    <source>
        <dbReference type="Proteomes" id="UP000789901"/>
    </source>
</evidence>
<dbReference type="EMBL" id="CAJVQB010025626">
    <property type="protein sequence ID" value="CAG8806788.1"/>
    <property type="molecule type" value="Genomic_DNA"/>
</dbReference>
<dbReference type="Gene3D" id="3.40.50.300">
    <property type="entry name" value="P-loop containing nucleotide triphosphate hydrolases"/>
    <property type="match status" value="2"/>
</dbReference>
<name>A0ABN7VYY7_GIGMA</name>
<evidence type="ECO:0000256" key="3">
    <source>
        <dbReference type="ARBA" id="ARBA00023235"/>
    </source>
</evidence>
<feature type="domain" description="Helicase ATP-binding" evidence="8">
    <location>
        <begin position="583"/>
        <end position="727"/>
    </location>
</feature>
<dbReference type="PANTHER" id="PTHR13710:SF153">
    <property type="entry name" value="RECQ-LIKE DNA HELICASE BLM"/>
    <property type="match status" value="1"/>
</dbReference>
<protein>
    <recommendedName>
        <fullName evidence="6">DNA 3'-5' helicase</fullName>
        <ecNumber evidence="6">5.6.2.4</ecNumber>
    </recommendedName>
</protein>
<comment type="similarity">
    <text evidence="1">Belongs to the helicase family. RecQ subfamily.</text>
</comment>
<accession>A0ABN7VYY7</accession>
<organism evidence="10 11">
    <name type="scientific">Gigaspora margarita</name>
    <dbReference type="NCBI Taxonomy" id="4874"/>
    <lineage>
        <taxon>Eukaryota</taxon>
        <taxon>Fungi</taxon>
        <taxon>Fungi incertae sedis</taxon>
        <taxon>Mucoromycota</taxon>
        <taxon>Glomeromycotina</taxon>
        <taxon>Glomeromycetes</taxon>
        <taxon>Diversisporales</taxon>
        <taxon>Gigasporaceae</taxon>
        <taxon>Gigaspora</taxon>
    </lineage>
</organism>
<gene>
    <name evidence="10" type="ORF">GMARGA_LOCUS24372</name>
</gene>
<dbReference type="Pfam" id="PF00271">
    <property type="entry name" value="Helicase_C"/>
    <property type="match status" value="1"/>
</dbReference>
<dbReference type="InterPro" id="IPR014001">
    <property type="entry name" value="Helicase_ATP-bd"/>
</dbReference>
<feature type="non-terminal residue" evidence="10">
    <location>
        <position position="1"/>
    </location>
</feature>
<evidence type="ECO:0000259" key="9">
    <source>
        <dbReference type="PROSITE" id="PS51194"/>
    </source>
</evidence>
<dbReference type="InterPro" id="IPR001650">
    <property type="entry name" value="Helicase_C-like"/>
</dbReference>
<dbReference type="SUPFAM" id="SSF52540">
    <property type="entry name" value="P-loop containing nucleoside triphosphate hydrolases"/>
    <property type="match status" value="2"/>
</dbReference>
<feature type="coiled-coil region" evidence="7">
    <location>
        <begin position="30"/>
        <end position="64"/>
    </location>
</feature>
<evidence type="ECO:0000256" key="4">
    <source>
        <dbReference type="ARBA" id="ARBA00023242"/>
    </source>
</evidence>
<proteinExistence type="inferred from homology"/>